<keyword evidence="2" id="KW-1185">Reference proteome</keyword>
<protein>
    <submittedName>
        <fullName evidence="1">Uncharacterized protein</fullName>
    </submittedName>
</protein>
<evidence type="ECO:0000313" key="1">
    <source>
        <dbReference type="EMBL" id="PSU46206.1"/>
    </source>
</evidence>
<gene>
    <name evidence="1" type="ORF">C9J12_19235</name>
</gene>
<sequence>MGALRSAEKGNVGVIISSEIQADDETRVQMVCYGEHHDTAWLMTASVSVTNKQKEQCHVFLLNIINSNQ</sequence>
<comment type="caution">
    <text evidence="1">The sequence shown here is derived from an EMBL/GenBank/DDBJ whole genome shotgun (WGS) entry which is preliminary data.</text>
</comment>
<dbReference type="AlphaFoldDB" id="A0A2T3JBG8"/>
<accession>A0A2T3JBG8</accession>
<organism evidence="1 2">
    <name type="scientific">Photobacterium frigidiphilum</name>
    <dbReference type="NCBI Taxonomy" id="264736"/>
    <lineage>
        <taxon>Bacteria</taxon>
        <taxon>Pseudomonadati</taxon>
        <taxon>Pseudomonadota</taxon>
        <taxon>Gammaproteobacteria</taxon>
        <taxon>Vibrionales</taxon>
        <taxon>Vibrionaceae</taxon>
        <taxon>Photobacterium</taxon>
    </lineage>
</organism>
<dbReference type="Proteomes" id="UP000240987">
    <property type="component" value="Unassembled WGS sequence"/>
</dbReference>
<proteinExistence type="predicted"/>
<dbReference type="EMBL" id="PYMJ01000023">
    <property type="protein sequence ID" value="PSU46206.1"/>
    <property type="molecule type" value="Genomic_DNA"/>
</dbReference>
<name>A0A2T3JBG8_9GAMM</name>
<evidence type="ECO:0000313" key="2">
    <source>
        <dbReference type="Proteomes" id="UP000240987"/>
    </source>
</evidence>
<reference evidence="1 2" key="1">
    <citation type="submission" date="2018-01" db="EMBL/GenBank/DDBJ databases">
        <title>Whole genome sequencing of Histamine producing bacteria.</title>
        <authorList>
            <person name="Butler K."/>
        </authorList>
    </citation>
    <scope>NUCLEOTIDE SEQUENCE [LARGE SCALE GENOMIC DNA]</scope>
    <source>
        <strain evidence="1 2">JCM 12947</strain>
    </source>
</reference>